<feature type="transmembrane region" description="Helical" evidence="7">
    <location>
        <begin position="150"/>
        <end position="174"/>
    </location>
</feature>
<feature type="transmembrane region" description="Helical" evidence="7">
    <location>
        <begin position="195"/>
        <end position="220"/>
    </location>
</feature>
<reference evidence="9" key="2">
    <citation type="submission" date="2020-09" db="EMBL/GenBank/DDBJ databases">
        <authorList>
            <person name="Sun Q."/>
            <person name="Ohkuma M."/>
        </authorList>
    </citation>
    <scope>NUCLEOTIDE SEQUENCE</scope>
    <source>
        <strain evidence="9">JCM 3276</strain>
    </source>
</reference>
<dbReference type="InterPro" id="IPR051393">
    <property type="entry name" value="ABC_transporter_permease"/>
</dbReference>
<dbReference type="PROSITE" id="PS50928">
    <property type="entry name" value="ABC_TM1"/>
    <property type="match status" value="1"/>
</dbReference>
<evidence type="ECO:0000256" key="3">
    <source>
        <dbReference type="ARBA" id="ARBA00022475"/>
    </source>
</evidence>
<evidence type="ECO:0000256" key="5">
    <source>
        <dbReference type="ARBA" id="ARBA00022989"/>
    </source>
</evidence>
<evidence type="ECO:0000256" key="7">
    <source>
        <dbReference type="RuleBase" id="RU363032"/>
    </source>
</evidence>
<dbReference type="InterPro" id="IPR000515">
    <property type="entry name" value="MetI-like"/>
</dbReference>
<keyword evidence="5 7" id="KW-1133">Transmembrane helix</keyword>
<gene>
    <name evidence="9" type="ORF">GCM10010171_49390</name>
</gene>
<feature type="domain" description="ABC transmembrane type-1" evidence="8">
    <location>
        <begin position="64"/>
        <end position="278"/>
    </location>
</feature>
<dbReference type="CDD" id="cd06261">
    <property type="entry name" value="TM_PBP2"/>
    <property type="match status" value="1"/>
</dbReference>
<dbReference type="AlphaFoldDB" id="A0A918GNY4"/>
<dbReference type="SUPFAM" id="SSF160964">
    <property type="entry name" value="MalF N-terminal region-like"/>
    <property type="match status" value="1"/>
</dbReference>
<keyword evidence="3" id="KW-1003">Cell membrane</keyword>
<comment type="similarity">
    <text evidence="7">Belongs to the binding-protein-dependent transport system permease family.</text>
</comment>
<proteinExistence type="inferred from homology"/>
<evidence type="ECO:0000256" key="4">
    <source>
        <dbReference type="ARBA" id="ARBA00022692"/>
    </source>
</evidence>
<dbReference type="EMBL" id="BMRB01000004">
    <property type="protein sequence ID" value="GGS48266.1"/>
    <property type="molecule type" value="Genomic_DNA"/>
</dbReference>
<keyword evidence="4 7" id="KW-0812">Transmembrane</keyword>
<evidence type="ECO:0000256" key="6">
    <source>
        <dbReference type="ARBA" id="ARBA00023136"/>
    </source>
</evidence>
<reference evidence="9" key="1">
    <citation type="journal article" date="2014" name="Int. J. Syst. Evol. Microbiol.">
        <title>Complete genome sequence of Corynebacterium casei LMG S-19264T (=DSM 44701T), isolated from a smear-ripened cheese.</title>
        <authorList>
            <consortium name="US DOE Joint Genome Institute (JGI-PGF)"/>
            <person name="Walter F."/>
            <person name="Albersmeier A."/>
            <person name="Kalinowski J."/>
            <person name="Ruckert C."/>
        </authorList>
    </citation>
    <scope>NUCLEOTIDE SEQUENCE</scope>
    <source>
        <strain evidence="9">JCM 3276</strain>
    </source>
</reference>
<dbReference type="RefSeq" id="WP_189212932.1">
    <property type="nucleotide sequence ID" value="NZ_BMRB01000004.1"/>
</dbReference>
<dbReference type="PANTHER" id="PTHR30193:SF1">
    <property type="entry name" value="ABC TRANSPORTER PERMEASE PROTEIN YESP-RELATED"/>
    <property type="match status" value="1"/>
</dbReference>
<feature type="transmembrane region" description="Helical" evidence="7">
    <location>
        <begin position="68"/>
        <end position="89"/>
    </location>
</feature>
<evidence type="ECO:0000256" key="1">
    <source>
        <dbReference type="ARBA" id="ARBA00004651"/>
    </source>
</evidence>
<evidence type="ECO:0000313" key="9">
    <source>
        <dbReference type="EMBL" id="GGS48266.1"/>
    </source>
</evidence>
<keyword evidence="2 7" id="KW-0813">Transport</keyword>
<feature type="transmembrane region" description="Helical" evidence="7">
    <location>
        <begin position="7"/>
        <end position="32"/>
    </location>
</feature>
<evidence type="ECO:0000313" key="10">
    <source>
        <dbReference type="Proteomes" id="UP000660680"/>
    </source>
</evidence>
<evidence type="ECO:0000256" key="2">
    <source>
        <dbReference type="ARBA" id="ARBA00022448"/>
    </source>
</evidence>
<dbReference type="GO" id="GO:0005886">
    <property type="term" value="C:plasma membrane"/>
    <property type="evidence" value="ECO:0007669"/>
    <property type="project" value="UniProtKB-SubCell"/>
</dbReference>
<keyword evidence="10" id="KW-1185">Reference proteome</keyword>
<evidence type="ECO:0000259" key="8">
    <source>
        <dbReference type="PROSITE" id="PS50928"/>
    </source>
</evidence>
<comment type="subcellular location">
    <subcellularLocation>
        <location evidence="1 7">Cell membrane</location>
        <topology evidence="1 7">Multi-pass membrane protein</topology>
    </subcellularLocation>
</comment>
<dbReference type="Gene3D" id="1.10.3720.10">
    <property type="entry name" value="MetI-like"/>
    <property type="match status" value="1"/>
</dbReference>
<feature type="transmembrane region" description="Helical" evidence="7">
    <location>
        <begin position="260"/>
        <end position="281"/>
    </location>
</feature>
<dbReference type="PANTHER" id="PTHR30193">
    <property type="entry name" value="ABC TRANSPORTER PERMEASE PROTEIN"/>
    <property type="match status" value="1"/>
</dbReference>
<dbReference type="Pfam" id="PF00528">
    <property type="entry name" value="BPD_transp_1"/>
    <property type="match status" value="1"/>
</dbReference>
<dbReference type="InterPro" id="IPR035906">
    <property type="entry name" value="MetI-like_sf"/>
</dbReference>
<feature type="transmembrane region" description="Helical" evidence="7">
    <location>
        <begin position="101"/>
        <end position="119"/>
    </location>
</feature>
<dbReference type="SUPFAM" id="SSF161098">
    <property type="entry name" value="MetI-like"/>
    <property type="match status" value="1"/>
</dbReference>
<name>A0A918GNY4_9PSEU</name>
<keyword evidence="6 7" id="KW-0472">Membrane</keyword>
<organism evidence="9 10">
    <name type="scientific">Actinokineospora fastidiosa</name>
    <dbReference type="NCBI Taxonomy" id="1816"/>
    <lineage>
        <taxon>Bacteria</taxon>
        <taxon>Bacillati</taxon>
        <taxon>Actinomycetota</taxon>
        <taxon>Actinomycetes</taxon>
        <taxon>Pseudonocardiales</taxon>
        <taxon>Pseudonocardiaceae</taxon>
        <taxon>Actinokineospora</taxon>
    </lineage>
</organism>
<protein>
    <submittedName>
        <fullName evidence="9">ABC transporter permease</fullName>
    </submittedName>
</protein>
<accession>A0A918GNY4</accession>
<dbReference type="GO" id="GO:0055085">
    <property type="term" value="P:transmembrane transport"/>
    <property type="evidence" value="ECO:0007669"/>
    <property type="project" value="InterPro"/>
</dbReference>
<sequence length="291" mass="31551">MRQGTAAYLFLLPWFLGLVLITIGPIAASAYLSFTDYSLIGAPEWIGLDNYARMLEDPRFFTSLGVTFTYVLVSVPLQLAFALALALVLDRGVRGLAVYRSAYYLPSLLGGSVAVAILWRQVFGTDGLLNGLLGALGLTGMPGWVSTPDFALGTLIVLNVWTFGAPMVIFLAGLRQIPRMYYEAAAVDGAGPTRRFFHITLPLLSPIIFFNLVLQIIGAFQSFTQSFIVSAGTGGPADSTLFYTLYLYQRGFGNFDMGYASALAWVLLLIVGGLTAVNFLAAKRWVFYGDG</sequence>
<dbReference type="Proteomes" id="UP000660680">
    <property type="component" value="Unassembled WGS sequence"/>
</dbReference>
<comment type="caution">
    <text evidence="9">The sequence shown here is derived from an EMBL/GenBank/DDBJ whole genome shotgun (WGS) entry which is preliminary data.</text>
</comment>